<dbReference type="Pfam" id="PF25084">
    <property type="entry name" value="LbH_EIF2B"/>
    <property type="match status" value="1"/>
</dbReference>
<dbReference type="GO" id="GO:0002183">
    <property type="term" value="P:cytoplasmic translational initiation"/>
    <property type="evidence" value="ECO:0007669"/>
    <property type="project" value="TreeGrafter"/>
</dbReference>
<dbReference type="SUPFAM" id="SSF53448">
    <property type="entry name" value="Nucleotide-diphospho-sugar transferases"/>
    <property type="match status" value="1"/>
</dbReference>
<evidence type="ECO:0000313" key="13">
    <source>
        <dbReference type="EnsemblMetazoa" id="ASIC018654-PA"/>
    </source>
</evidence>
<dbReference type="VEuPathDB" id="VectorBase:ASIS007184"/>
<comment type="similarity">
    <text evidence="2">Belongs to the eIF-2B gamma/epsilon subunits family.</text>
</comment>
<dbReference type="Gene3D" id="2.160.10.10">
    <property type="entry name" value="Hexapeptide repeat proteins"/>
    <property type="match status" value="1"/>
</dbReference>
<evidence type="ECO:0000259" key="10">
    <source>
        <dbReference type="Pfam" id="PF00483"/>
    </source>
</evidence>
<dbReference type="Proteomes" id="UP000030765">
    <property type="component" value="Unassembled WGS sequence"/>
</dbReference>
<feature type="domain" description="EIF2B subunit epsilon/gamma LbH" evidence="11">
    <location>
        <begin position="293"/>
        <end position="379"/>
    </location>
</feature>
<proteinExistence type="inferred from homology"/>
<dbReference type="CDD" id="cd04198">
    <property type="entry name" value="eIF-2B_gamma_N"/>
    <property type="match status" value="1"/>
</dbReference>
<dbReference type="InterPro" id="IPR029044">
    <property type="entry name" value="Nucleotide-diphossugar_trans"/>
</dbReference>
<evidence type="ECO:0000313" key="12">
    <source>
        <dbReference type="EMBL" id="KFB50380.1"/>
    </source>
</evidence>
<evidence type="ECO:0000259" key="11">
    <source>
        <dbReference type="Pfam" id="PF25084"/>
    </source>
</evidence>
<feature type="domain" description="Nucleotidyl transferase" evidence="10">
    <location>
        <begin position="8"/>
        <end position="140"/>
    </location>
</feature>
<dbReference type="EMBL" id="KE525348">
    <property type="protein sequence ID" value="KFB50380.1"/>
    <property type="molecule type" value="Genomic_DNA"/>
</dbReference>
<dbReference type="PANTHER" id="PTHR45989">
    <property type="entry name" value="TRANSLATION INITIATION FACTOR EIF-2B SUBUNIT GAMMA"/>
    <property type="match status" value="1"/>
</dbReference>
<protein>
    <recommendedName>
        <fullName evidence="6">Translation initiation factor eIF2B subunit gamma</fullName>
    </recommendedName>
    <alternativeName>
        <fullName evidence="7">eIF2B GDP-GTP exchange factor subunit gamma</fullName>
    </alternativeName>
</protein>
<evidence type="ECO:0000313" key="14">
    <source>
        <dbReference type="Proteomes" id="UP000030765"/>
    </source>
</evidence>
<dbReference type="STRING" id="74873.A0A084WJI6"/>
<sequence length="396" mass="43789">MGQQEFQAVVLAAGKGTRLPEILEGRPKCLLPVGPYPMIWYPLQLLQRHGFNEVLVIVQESEKSEIQQRMDRLQLKLKLDYYCIPTDSECGTADSLRLVSDKLKADVVVLSCDTIVEANLYHLLSKFRERDASIQLLFVEGGQDQDVTIPGPKSKYKAEKDLIGYDQASSKVLFMASASDFEETVKLPGHLLRENPEMTISSSLLDAHIYIMKKWVVEYLTVSDLLSAVKGELLPNIIKKQMLQPPAIPEGEGVSEFNVNGKIDEIFKIFERFPALTGLTERELVSQTSSIKSTQISKCAVGDMTTISEKTSLNTNVIANGCSIQPKTRINNSVLMDGVTVEESVIIDNCIIGEKAVVKSGSVLKNCLVGPHFIVGANTKKENVYLSNADGFMTID</sequence>
<reference evidence="12 14" key="1">
    <citation type="journal article" date="2014" name="BMC Genomics">
        <title>Genome sequence of Anopheles sinensis provides insight into genetics basis of mosquito competence for malaria parasites.</title>
        <authorList>
            <person name="Zhou D."/>
            <person name="Zhang D."/>
            <person name="Ding G."/>
            <person name="Shi L."/>
            <person name="Hou Q."/>
            <person name="Ye Y."/>
            <person name="Xu Y."/>
            <person name="Zhou H."/>
            <person name="Xiong C."/>
            <person name="Li S."/>
            <person name="Yu J."/>
            <person name="Hong S."/>
            <person name="Yu X."/>
            <person name="Zou P."/>
            <person name="Chen C."/>
            <person name="Chang X."/>
            <person name="Wang W."/>
            <person name="Lv Y."/>
            <person name="Sun Y."/>
            <person name="Ma L."/>
            <person name="Shen B."/>
            <person name="Zhu C."/>
        </authorList>
    </citation>
    <scope>NUCLEOTIDE SEQUENCE [LARGE SCALE GENOMIC DNA]</scope>
</reference>
<keyword evidence="5" id="KW-0648">Protein biosynthesis</keyword>
<dbReference type="OMA" id="NCVINPK"/>
<dbReference type="GO" id="GO:0005851">
    <property type="term" value="C:eukaryotic translation initiation factor 2B complex"/>
    <property type="evidence" value="ECO:0007669"/>
    <property type="project" value="TreeGrafter"/>
</dbReference>
<evidence type="ECO:0000256" key="3">
    <source>
        <dbReference type="ARBA" id="ARBA00022490"/>
    </source>
</evidence>
<dbReference type="AlphaFoldDB" id="A0A084WJI6"/>
<name>A0A084WJI6_ANOSI</name>
<dbReference type="InterPro" id="IPR005835">
    <property type="entry name" value="NTP_transferase_dom"/>
</dbReference>
<evidence type="ECO:0000256" key="2">
    <source>
        <dbReference type="ARBA" id="ARBA00007878"/>
    </source>
</evidence>
<comment type="subunit">
    <text evidence="9">Component of the translation initiation factor 2B (eIF2B) complex which is a heterodecamer of two sets of five different subunits: alpha, beta, gamma, delta and epsilon. Subunits alpha, beta and delta comprise a regulatory subcomplex and subunits epsilon and gamma comprise a catalytic subcomplex. Within the complex, the hexameric regulatory complex resides at the center, with the two heterodimeric catalytic subcomplexes bound on opposite sides.</text>
</comment>
<dbReference type="PANTHER" id="PTHR45989:SF1">
    <property type="entry name" value="TRANSLATION INITIATION FACTOR EIF-2B SUBUNIT GAMMA"/>
    <property type="match status" value="1"/>
</dbReference>
<evidence type="ECO:0000256" key="6">
    <source>
        <dbReference type="ARBA" id="ARBA00044196"/>
    </source>
</evidence>
<dbReference type="GO" id="GO:0003743">
    <property type="term" value="F:translation initiation factor activity"/>
    <property type="evidence" value="ECO:0007669"/>
    <property type="project" value="UniProtKB-KW"/>
</dbReference>
<dbReference type="CDD" id="cd04652">
    <property type="entry name" value="LbH_eIF2B_gamma_C"/>
    <property type="match status" value="1"/>
</dbReference>
<dbReference type="Pfam" id="PF00483">
    <property type="entry name" value="NTP_transferase"/>
    <property type="match status" value="1"/>
</dbReference>
<dbReference type="GO" id="GO:0005085">
    <property type="term" value="F:guanyl-nucleotide exchange factor activity"/>
    <property type="evidence" value="ECO:0007669"/>
    <property type="project" value="TreeGrafter"/>
</dbReference>
<evidence type="ECO:0000256" key="7">
    <source>
        <dbReference type="ARBA" id="ARBA00044229"/>
    </source>
</evidence>
<evidence type="ECO:0000256" key="9">
    <source>
        <dbReference type="ARBA" id="ARBA00046432"/>
    </source>
</evidence>
<accession>A0A084WJI6</accession>
<dbReference type="OrthoDB" id="10250549at2759"/>
<dbReference type="GO" id="GO:0005829">
    <property type="term" value="C:cytosol"/>
    <property type="evidence" value="ECO:0007669"/>
    <property type="project" value="UniProtKB-SubCell"/>
</dbReference>
<dbReference type="InterPro" id="IPR051960">
    <property type="entry name" value="eIF2B_gamma"/>
</dbReference>
<dbReference type="EnsemblMetazoa" id="ASIC018654-RA">
    <property type="protein sequence ID" value="ASIC018654-PA"/>
    <property type="gene ID" value="ASIC018654"/>
</dbReference>
<keyword evidence="3" id="KW-0963">Cytoplasm</keyword>
<dbReference type="VEuPathDB" id="VectorBase:ASIC018654"/>
<evidence type="ECO:0000256" key="5">
    <source>
        <dbReference type="ARBA" id="ARBA00022917"/>
    </source>
</evidence>
<organism evidence="12">
    <name type="scientific">Anopheles sinensis</name>
    <name type="common">Mosquito</name>
    <dbReference type="NCBI Taxonomy" id="74873"/>
    <lineage>
        <taxon>Eukaryota</taxon>
        <taxon>Metazoa</taxon>
        <taxon>Ecdysozoa</taxon>
        <taxon>Arthropoda</taxon>
        <taxon>Hexapoda</taxon>
        <taxon>Insecta</taxon>
        <taxon>Pterygota</taxon>
        <taxon>Neoptera</taxon>
        <taxon>Endopterygota</taxon>
        <taxon>Diptera</taxon>
        <taxon>Nematocera</taxon>
        <taxon>Culicoidea</taxon>
        <taxon>Culicidae</taxon>
        <taxon>Anophelinae</taxon>
        <taxon>Anopheles</taxon>
    </lineage>
</organism>
<keyword evidence="4" id="KW-0396">Initiation factor</keyword>
<evidence type="ECO:0000256" key="8">
    <source>
        <dbReference type="ARBA" id="ARBA00045373"/>
    </source>
</evidence>
<dbReference type="InterPro" id="IPR056764">
    <property type="entry name" value="LbH_EIF2B3/5"/>
</dbReference>
<gene>
    <name evidence="12" type="ORF">ZHAS_00018654</name>
</gene>
<evidence type="ECO:0000256" key="1">
    <source>
        <dbReference type="ARBA" id="ARBA00004514"/>
    </source>
</evidence>
<reference evidence="13" key="2">
    <citation type="submission" date="2020-05" db="UniProtKB">
        <authorList>
            <consortium name="EnsemblMetazoa"/>
        </authorList>
    </citation>
    <scope>IDENTIFICATION</scope>
</reference>
<comment type="subcellular location">
    <subcellularLocation>
        <location evidence="1">Cytoplasm</location>
        <location evidence="1">Cytosol</location>
    </subcellularLocation>
</comment>
<dbReference type="Gene3D" id="3.90.550.10">
    <property type="entry name" value="Spore Coat Polysaccharide Biosynthesis Protein SpsA, Chain A"/>
    <property type="match status" value="1"/>
</dbReference>
<dbReference type="EMBL" id="ATLV01024035">
    <property type="status" value="NOT_ANNOTATED_CDS"/>
    <property type="molecule type" value="Genomic_DNA"/>
</dbReference>
<keyword evidence="14" id="KW-1185">Reference proteome</keyword>
<evidence type="ECO:0000256" key="4">
    <source>
        <dbReference type="ARBA" id="ARBA00022540"/>
    </source>
</evidence>
<comment type="function">
    <text evidence="8">Acts as a component of the translation initiation factor 2B (eIF2B) complex, which catalyzes the exchange of GDP for GTP on the eukaryotic initiation factor 2 (eIF2) complex gamma subunit. Its guanine nucleotide exchange factor activity is repressed when bound to eIF2 complex phosphorylated on the alpha subunit, thereby limiting the amount of methionyl-initiator methionine tRNA available to the ribosome and consequently global translation is repressed.</text>
</comment>